<keyword evidence="2" id="KW-0238">DNA-binding</keyword>
<dbReference type="InterPro" id="IPR011051">
    <property type="entry name" value="RmlC_Cupin_sf"/>
</dbReference>
<dbReference type="PRINTS" id="PR00032">
    <property type="entry name" value="HTHARAC"/>
</dbReference>
<evidence type="ECO:0000256" key="2">
    <source>
        <dbReference type="ARBA" id="ARBA00023125"/>
    </source>
</evidence>
<accession>A0ABR8PVN1</accession>
<dbReference type="PROSITE" id="PS01124">
    <property type="entry name" value="HTH_ARAC_FAMILY_2"/>
    <property type="match status" value="1"/>
</dbReference>
<dbReference type="InterPro" id="IPR014710">
    <property type="entry name" value="RmlC-like_jellyroll"/>
</dbReference>
<dbReference type="Pfam" id="PF12833">
    <property type="entry name" value="HTH_18"/>
    <property type="match status" value="1"/>
</dbReference>
<dbReference type="PANTHER" id="PTHR43280:SF34">
    <property type="entry name" value="ARAC-FAMILY TRANSCRIPTIONAL REGULATOR"/>
    <property type="match status" value="1"/>
</dbReference>
<gene>
    <name evidence="5" type="ORF">H9661_12665</name>
</gene>
<name>A0ABR8PVN1_9CLOT</name>
<evidence type="ECO:0000256" key="1">
    <source>
        <dbReference type="ARBA" id="ARBA00023015"/>
    </source>
</evidence>
<dbReference type="PANTHER" id="PTHR43280">
    <property type="entry name" value="ARAC-FAMILY TRANSCRIPTIONAL REGULATOR"/>
    <property type="match status" value="1"/>
</dbReference>
<evidence type="ECO:0000259" key="4">
    <source>
        <dbReference type="PROSITE" id="PS01124"/>
    </source>
</evidence>
<dbReference type="Gene3D" id="1.10.10.60">
    <property type="entry name" value="Homeodomain-like"/>
    <property type="match status" value="2"/>
</dbReference>
<sequence>MEDSVILKIKRGYLNEDFKFFHLKDKKAEEHIFHYHDFNKIVIFISGNVTYAIEGKYYKLKPWDILFVSSNEVHKPIIDPDEYYERIIIWVNSNFLEEHSIDEGNLLSCFLVGEREKLNLFRLRPNNLNIIKDNLFLLEKTIIDREFGWKILRNSFFMQLIVYLNRLMLEPKKEKDEKDIKYDKRVVKILTYINENLNGNLSIDSIASKFYINRYYLMHNFKNETGYTIHSYILEKRLAKAATLIKKGQKATSVSTQCGFNDYSSFVRAFKKNFGLSPKQYYNAIESIKESYVSDIFEDISFYPYRE</sequence>
<evidence type="ECO:0000313" key="5">
    <source>
        <dbReference type="EMBL" id="MBD7912209.1"/>
    </source>
</evidence>
<proteinExistence type="predicted"/>
<dbReference type="InterPro" id="IPR018060">
    <property type="entry name" value="HTH_AraC"/>
</dbReference>
<dbReference type="RefSeq" id="WP_143317591.1">
    <property type="nucleotide sequence ID" value="NZ_JACSRA010000020.1"/>
</dbReference>
<dbReference type="InterPro" id="IPR003313">
    <property type="entry name" value="AraC-bd"/>
</dbReference>
<organism evidence="5 6">
    <name type="scientific">Clostridium cibarium</name>
    <dbReference type="NCBI Taxonomy" id="2762247"/>
    <lineage>
        <taxon>Bacteria</taxon>
        <taxon>Bacillati</taxon>
        <taxon>Bacillota</taxon>
        <taxon>Clostridia</taxon>
        <taxon>Eubacteriales</taxon>
        <taxon>Clostridiaceae</taxon>
        <taxon>Clostridium</taxon>
    </lineage>
</organism>
<dbReference type="Proteomes" id="UP000627781">
    <property type="component" value="Unassembled WGS sequence"/>
</dbReference>
<reference evidence="5 6" key="1">
    <citation type="submission" date="2020-08" db="EMBL/GenBank/DDBJ databases">
        <title>A Genomic Blueprint of the Chicken Gut Microbiome.</title>
        <authorList>
            <person name="Gilroy R."/>
            <person name="Ravi A."/>
            <person name="Getino M."/>
            <person name="Pursley I."/>
            <person name="Horton D.L."/>
            <person name="Alikhan N.-F."/>
            <person name="Baker D."/>
            <person name="Gharbi K."/>
            <person name="Hall N."/>
            <person name="Watson M."/>
            <person name="Adriaenssens E.M."/>
            <person name="Foster-Nyarko E."/>
            <person name="Jarju S."/>
            <person name="Secka A."/>
            <person name="Antonio M."/>
            <person name="Oren A."/>
            <person name="Chaudhuri R."/>
            <person name="La Ragione R.M."/>
            <person name="Hildebrand F."/>
            <person name="Pallen M.J."/>
        </authorList>
    </citation>
    <scope>NUCLEOTIDE SEQUENCE [LARGE SCALE GENOMIC DNA]</scope>
    <source>
        <strain evidence="5 6">Sa3CVN1</strain>
    </source>
</reference>
<dbReference type="Gene3D" id="2.60.120.10">
    <property type="entry name" value="Jelly Rolls"/>
    <property type="match status" value="1"/>
</dbReference>
<dbReference type="InterPro" id="IPR020449">
    <property type="entry name" value="Tscrpt_reg_AraC-type_HTH"/>
</dbReference>
<dbReference type="SUPFAM" id="SSF46689">
    <property type="entry name" value="Homeodomain-like"/>
    <property type="match status" value="2"/>
</dbReference>
<dbReference type="InterPro" id="IPR009057">
    <property type="entry name" value="Homeodomain-like_sf"/>
</dbReference>
<dbReference type="Pfam" id="PF02311">
    <property type="entry name" value="AraC_binding"/>
    <property type="match status" value="1"/>
</dbReference>
<feature type="domain" description="HTH araC/xylS-type" evidence="4">
    <location>
        <begin position="187"/>
        <end position="284"/>
    </location>
</feature>
<comment type="caution">
    <text evidence="5">The sequence shown here is derived from an EMBL/GenBank/DDBJ whole genome shotgun (WGS) entry which is preliminary data.</text>
</comment>
<dbReference type="SUPFAM" id="SSF51182">
    <property type="entry name" value="RmlC-like cupins"/>
    <property type="match status" value="1"/>
</dbReference>
<dbReference type="SMART" id="SM00342">
    <property type="entry name" value="HTH_ARAC"/>
    <property type="match status" value="1"/>
</dbReference>
<dbReference type="EMBL" id="JACSRA010000020">
    <property type="protein sequence ID" value="MBD7912209.1"/>
    <property type="molecule type" value="Genomic_DNA"/>
</dbReference>
<protein>
    <submittedName>
        <fullName evidence="5">Helix-turn-helix transcriptional regulator</fullName>
    </submittedName>
</protein>
<keyword evidence="1" id="KW-0805">Transcription regulation</keyword>
<evidence type="ECO:0000313" key="6">
    <source>
        <dbReference type="Proteomes" id="UP000627781"/>
    </source>
</evidence>
<keyword evidence="6" id="KW-1185">Reference proteome</keyword>
<evidence type="ECO:0000256" key="3">
    <source>
        <dbReference type="ARBA" id="ARBA00023163"/>
    </source>
</evidence>
<keyword evidence="3" id="KW-0804">Transcription</keyword>